<proteinExistence type="predicted"/>
<comment type="caution">
    <text evidence="2">The sequence shown here is derived from an EMBL/GenBank/DDBJ whole genome shotgun (WGS) entry which is preliminary data.</text>
</comment>
<reference evidence="2" key="1">
    <citation type="journal article" date="2021" name="bioRxiv">
        <title>Whole Genome Assembly and Annotation of Northern Wild Rice, Zizania palustris L., Supports a Whole Genome Duplication in the Zizania Genus.</title>
        <authorList>
            <person name="Haas M."/>
            <person name="Kono T."/>
            <person name="Macchietto M."/>
            <person name="Millas R."/>
            <person name="McGilp L."/>
            <person name="Shao M."/>
            <person name="Duquette J."/>
            <person name="Hirsch C.N."/>
            <person name="Kimball J."/>
        </authorList>
    </citation>
    <scope>NUCLEOTIDE SEQUENCE</scope>
    <source>
        <tissue evidence="2">Fresh leaf tissue</tissue>
    </source>
</reference>
<name>A0A8J5VZY0_ZIZPA</name>
<evidence type="ECO:0000313" key="3">
    <source>
        <dbReference type="Proteomes" id="UP000729402"/>
    </source>
</evidence>
<keyword evidence="3" id="KW-1185">Reference proteome</keyword>
<dbReference type="AlphaFoldDB" id="A0A8J5VZY0"/>
<evidence type="ECO:0000256" key="1">
    <source>
        <dbReference type="SAM" id="MobiDB-lite"/>
    </source>
</evidence>
<dbReference type="Proteomes" id="UP000729402">
    <property type="component" value="Unassembled WGS sequence"/>
</dbReference>
<feature type="compositionally biased region" description="Acidic residues" evidence="1">
    <location>
        <begin position="1"/>
        <end position="15"/>
    </location>
</feature>
<feature type="region of interest" description="Disordered" evidence="1">
    <location>
        <begin position="1"/>
        <end position="108"/>
    </location>
</feature>
<feature type="compositionally biased region" description="Basic and acidic residues" evidence="1">
    <location>
        <begin position="25"/>
        <end position="50"/>
    </location>
</feature>
<feature type="compositionally biased region" description="Low complexity" evidence="1">
    <location>
        <begin position="60"/>
        <end position="71"/>
    </location>
</feature>
<organism evidence="2 3">
    <name type="scientific">Zizania palustris</name>
    <name type="common">Northern wild rice</name>
    <dbReference type="NCBI Taxonomy" id="103762"/>
    <lineage>
        <taxon>Eukaryota</taxon>
        <taxon>Viridiplantae</taxon>
        <taxon>Streptophyta</taxon>
        <taxon>Embryophyta</taxon>
        <taxon>Tracheophyta</taxon>
        <taxon>Spermatophyta</taxon>
        <taxon>Magnoliopsida</taxon>
        <taxon>Liliopsida</taxon>
        <taxon>Poales</taxon>
        <taxon>Poaceae</taxon>
        <taxon>BOP clade</taxon>
        <taxon>Oryzoideae</taxon>
        <taxon>Oryzeae</taxon>
        <taxon>Zizaniinae</taxon>
        <taxon>Zizania</taxon>
    </lineage>
</organism>
<protein>
    <submittedName>
        <fullName evidence="2">Uncharacterized protein</fullName>
    </submittedName>
</protein>
<sequence>MRRDDDSNDDRADDDSYSRWHRRRVEGGGRWRGLDGEGQLREEGGDDRRRAMTSGGYKGTTTRTMTKPTMTLARGGTDDCEISIEEGGGSRQRREDSDDLNEGRTTTT</sequence>
<dbReference type="EMBL" id="JAAALK010000282">
    <property type="protein sequence ID" value="KAG8081151.1"/>
    <property type="molecule type" value="Genomic_DNA"/>
</dbReference>
<accession>A0A8J5VZY0</accession>
<reference evidence="2" key="2">
    <citation type="submission" date="2021-02" db="EMBL/GenBank/DDBJ databases">
        <authorList>
            <person name="Kimball J.A."/>
            <person name="Haas M.W."/>
            <person name="Macchietto M."/>
            <person name="Kono T."/>
            <person name="Duquette J."/>
            <person name="Shao M."/>
        </authorList>
    </citation>
    <scope>NUCLEOTIDE SEQUENCE</scope>
    <source>
        <tissue evidence="2">Fresh leaf tissue</tissue>
    </source>
</reference>
<gene>
    <name evidence="2" type="ORF">GUJ93_ZPchr0007g4288</name>
</gene>
<evidence type="ECO:0000313" key="2">
    <source>
        <dbReference type="EMBL" id="KAG8081151.1"/>
    </source>
</evidence>